<dbReference type="Gene3D" id="3.40.50.360">
    <property type="match status" value="1"/>
</dbReference>
<evidence type="ECO:0000256" key="1">
    <source>
        <dbReference type="ARBA" id="ARBA00022630"/>
    </source>
</evidence>
<evidence type="ECO:0000256" key="2">
    <source>
        <dbReference type="ARBA" id="ARBA00022643"/>
    </source>
</evidence>
<feature type="domain" description="Flavodoxin-like fold" evidence="7">
    <location>
        <begin position="3"/>
        <end position="201"/>
    </location>
</feature>
<evidence type="ECO:0000256" key="5">
    <source>
        <dbReference type="ARBA" id="ARBA00048542"/>
    </source>
</evidence>
<keyword evidence="3 6" id="KW-0560">Oxidoreductase</keyword>
<evidence type="ECO:0000259" key="7">
    <source>
        <dbReference type="Pfam" id="PF02525"/>
    </source>
</evidence>
<gene>
    <name evidence="6" type="primary">azoR</name>
    <name evidence="8" type="ORF">ACFSBK_10485</name>
</gene>
<dbReference type="Proteomes" id="UP001597285">
    <property type="component" value="Unassembled WGS sequence"/>
</dbReference>
<keyword evidence="4 6" id="KW-0520">NAD</keyword>
<dbReference type="InterPro" id="IPR029039">
    <property type="entry name" value="Flavoprotein-like_sf"/>
</dbReference>
<organism evidence="8 9">
    <name type="scientific">Carnobacterium antarcticum</name>
    <dbReference type="NCBI Taxonomy" id="2126436"/>
    <lineage>
        <taxon>Bacteria</taxon>
        <taxon>Bacillati</taxon>
        <taxon>Bacillota</taxon>
        <taxon>Bacilli</taxon>
        <taxon>Lactobacillales</taxon>
        <taxon>Carnobacteriaceae</taxon>
        <taxon>Carnobacterium</taxon>
    </lineage>
</organism>
<comment type="catalytic activity">
    <reaction evidence="5">
        <text>N,N-dimethyl-1,4-phenylenediamine + anthranilate + 2 NAD(+) = 2-(4-dimethylaminophenyl)diazenylbenzoate + 2 NADH + 2 H(+)</text>
        <dbReference type="Rhea" id="RHEA:55872"/>
        <dbReference type="ChEBI" id="CHEBI:15378"/>
        <dbReference type="ChEBI" id="CHEBI:15783"/>
        <dbReference type="ChEBI" id="CHEBI:16567"/>
        <dbReference type="ChEBI" id="CHEBI:57540"/>
        <dbReference type="ChEBI" id="CHEBI:57945"/>
        <dbReference type="ChEBI" id="CHEBI:71579"/>
        <dbReference type="EC" id="1.7.1.17"/>
    </reaction>
    <physiologicalReaction direction="right-to-left" evidence="5">
        <dbReference type="Rhea" id="RHEA:55874"/>
    </physiologicalReaction>
</comment>
<evidence type="ECO:0000256" key="6">
    <source>
        <dbReference type="HAMAP-Rule" id="MF_01216"/>
    </source>
</evidence>
<keyword evidence="1 6" id="KW-0285">Flavoprotein</keyword>
<dbReference type="PANTHER" id="PTHR43741:SF7">
    <property type="entry name" value="FMN-DEPENDENT NADH:QUINONE OXIDOREDUCTASE"/>
    <property type="match status" value="1"/>
</dbReference>
<comment type="similarity">
    <text evidence="6">Belongs to the azoreductase type 1 family.</text>
</comment>
<reference evidence="9" key="1">
    <citation type="journal article" date="2019" name="Int. J. Syst. Evol. Microbiol.">
        <title>The Global Catalogue of Microorganisms (GCM) 10K type strain sequencing project: providing services to taxonomists for standard genome sequencing and annotation.</title>
        <authorList>
            <consortium name="The Broad Institute Genomics Platform"/>
            <consortium name="The Broad Institute Genome Sequencing Center for Infectious Disease"/>
            <person name="Wu L."/>
            <person name="Ma J."/>
        </authorList>
    </citation>
    <scope>NUCLEOTIDE SEQUENCE [LARGE SCALE GENOMIC DNA]</scope>
    <source>
        <strain evidence="9">KCTC 42143</strain>
    </source>
</reference>
<protein>
    <recommendedName>
        <fullName evidence="6">FMN dependent NADH:quinone oxidoreductase</fullName>
        <ecNumber evidence="6">1.6.5.-</ecNumber>
    </recommendedName>
    <alternativeName>
        <fullName evidence="6">Azo-dye reductase</fullName>
    </alternativeName>
    <alternativeName>
        <fullName evidence="6">FMN-dependent NADH-azo compound oxidoreductase</fullName>
    </alternativeName>
    <alternativeName>
        <fullName evidence="6">FMN-dependent NADH-azoreductase</fullName>
        <ecNumber evidence="6">1.7.1.17</ecNumber>
    </alternativeName>
</protein>
<dbReference type="EMBL" id="JBHUFF010000019">
    <property type="protein sequence ID" value="MFD1800272.1"/>
    <property type="molecule type" value="Genomic_DNA"/>
</dbReference>
<name>A0ABW4NTT3_9LACT</name>
<dbReference type="HAMAP" id="MF_01216">
    <property type="entry name" value="Azoreductase_type1"/>
    <property type="match status" value="1"/>
</dbReference>
<dbReference type="RefSeq" id="WP_058919003.1">
    <property type="nucleotide sequence ID" value="NZ_JBHSQC010000001.1"/>
</dbReference>
<comment type="caution">
    <text evidence="8">The sequence shown here is derived from an EMBL/GenBank/DDBJ whole genome shotgun (WGS) entry which is preliminary data.</text>
</comment>
<dbReference type="SUPFAM" id="SSF52218">
    <property type="entry name" value="Flavoproteins"/>
    <property type="match status" value="1"/>
</dbReference>
<evidence type="ECO:0000256" key="3">
    <source>
        <dbReference type="ARBA" id="ARBA00023002"/>
    </source>
</evidence>
<dbReference type="InterPro" id="IPR050104">
    <property type="entry name" value="FMN-dep_NADH:Q_OxRdtase_AzoR1"/>
</dbReference>
<comment type="subunit">
    <text evidence="6">Homodimer.</text>
</comment>
<dbReference type="EC" id="1.7.1.17" evidence="6"/>
<sequence length="207" mass="22722">MTKLLIVRAHPLTGEVSRSMKVTDAFVESYKKKNPDHVIEDTNLYDMAVPEIDRNLLDAWAALGSGTPFDKLSEVQQEKVTLFGNYTDNFLTADKVVVANPLWNLNVPARLKAWVDTINVSGKTFKYNELGQPIGLAADKKVLHIQASGGTYAGQDPASIYIKTIFNFIGVSDFHELFVEGMDFAPEDAPKIVADAVAEATALGQTF</sequence>
<dbReference type="EC" id="1.6.5.-" evidence="6"/>
<proteinExistence type="inferred from homology"/>
<comment type="function">
    <text evidence="6">Also exhibits azoreductase activity. Catalyzes the reductive cleavage of the azo bond in aromatic azo compounds to the corresponding amines.</text>
</comment>
<evidence type="ECO:0000256" key="4">
    <source>
        <dbReference type="ARBA" id="ARBA00023027"/>
    </source>
</evidence>
<comment type="catalytic activity">
    <reaction evidence="6">
        <text>2 a quinone + NADH + H(+) = 2 a 1,4-benzosemiquinone + NAD(+)</text>
        <dbReference type="Rhea" id="RHEA:65952"/>
        <dbReference type="ChEBI" id="CHEBI:15378"/>
        <dbReference type="ChEBI" id="CHEBI:57540"/>
        <dbReference type="ChEBI" id="CHEBI:57945"/>
        <dbReference type="ChEBI" id="CHEBI:132124"/>
        <dbReference type="ChEBI" id="CHEBI:134225"/>
    </reaction>
</comment>
<comment type="caution">
    <text evidence="6">Lacks conserved residue(s) required for the propagation of feature annotation.</text>
</comment>
<evidence type="ECO:0000313" key="8">
    <source>
        <dbReference type="EMBL" id="MFD1800272.1"/>
    </source>
</evidence>
<dbReference type="InterPro" id="IPR023048">
    <property type="entry name" value="NADH:quinone_OxRdtase_FMN_depd"/>
</dbReference>
<accession>A0ABW4NTT3</accession>
<feature type="binding site" evidence="6">
    <location>
        <begin position="17"/>
        <end position="19"/>
    </location>
    <ligand>
        <name>FMN</name>
        <dbReference type="ChEBI" id="CHEBI:58210"/>
    </ligand>
</feature>
<dbReference type="InterPro" id="IPR003680">
    <property type="entry name" value="Flavodoxin_fold"/>
</dbReference>
<evidence type="ECO:0000313" key="9">
    <source>
        <dbReference type="Proteomes" id="UP001597285"/>
    </source>
</evidence>
<dbReference type="PANTHER" id="PTHR43741">
    <property type="entry name" value="FMN-DEPENDENT NADH-AZOREDUCTASE 1"/>
    <property type="match status" value="1"/>
</dbReference>
<keyword evidence="9" id="KW-1185">Reference proteome</keyword>
<comment type="function">
    <text evidence="6">Quinone reductase that provides resistance to thiol-specific stress caused by electrophilic quinones.</text>
</comment>
<keyword evidence="2 6" id="KW-0288">FMN</keyword>
<comment type="cofactor">
    <cofactor evidence="6">
        <name>FMN</name>
        <dbReference type="ChEBI" id="CHEBI:58210"/>
    </cofactor>
    <text evidence="6">Binds 1 FMN per subunit.</text>
</comment>
<dbReference type="Pfam" id="PF02525">
    <property type="entry name" value="Flavodoxin_2"/>
    <property type="match status" value="1"/>
</dbReference>